<feature type="transmembrane region" description="Helical" evidence="7">
    <location>
        <begin position="113"/>
        <end position="133"/>
    </location>
</feature>
<dbReference type="PANTHER" id="PTHR42920">
    <property type="entry name" value="OS03G0707200 PROTEIN-RELATED"/>
    <property type="match status" value="1"/>
</dbReference>
<reference evidence="10" key="1">
    <citation type="journal article" date="2019" name="Int. J. Syst. Evol. Microbiol.">
        <title>The Global Catalogue of Microorganisms (GCM) 10K type strain sequencing project: providing services to taxonomists for standard genome sequencing and annotation.</title>
        <authorList>
            <consortium name="The Broad Institute Genomics Platform"/>
            <consortium name="The Broad Institute Genome Sequencing Center for Infectious Disease"/>
            <person name="Wu L."/>
            <person name="Ma J."/>
        </authorList>
    </citation>
    <scope>NUCLEOTIDE SEQUENCE [LARGE SCALE GENOMIC DNA]</scope>
    <source>
        <strain evidence="10">JCM 17326</strain>
    </source>
</reference>
<name>A0ABP6YJK7_9ACTN</name>
<proteinExistence type="inferred from homology"/>
<evidence type="ECO:0000256" key="5">
    <source>
        <dbReference type="ARBA" id="ARBA00022989"/>
    </source>
</evidence>
<feature type="transmembrane region" description="Helical" evidence="7">
    <location>
        <begin position="205"/>
        <end position="222"/>
    </location>
</feature>
<feature type="domain" description="EamA" evidence="8">
    <location>
        <begin position="147"/>
        <end position="276"/>
    </location>
</feature>
<evidence type="ECO:0000256" key="7">
    <source>
        <dbReference type="SAM" id="Phobius"/>
    </source>
</evidence>
<keyword evidence="6 7" id="KW-0472">Membrane</keyword>
<dbReference type="PANTHER" id="PTHR42920:SF5">
    <property type="entry name" value="EAMA DOMAIN-CONTAINING PROTEIN"/>
    <property type="match status" value="1"/>
</dbReference>
<comment type="caution">
    <text evidence="9">The sequence shown here is derived from an EMBL/GenBank/DDBJ whole genome shotgun (WGS) entry which is preliminary data.</text>
</comment>
<dbReference type="Pfam" id="PF00892">
    <property type="entry name" value="EamA"/>
    <property type="match status" value="2"/>
</dbReference>
<evidence type="ECO:0000313" key="9">
    <source>
        <dbReference type="EMBL" id="GAA3582355.1"/>
    </source>
</evidence>
<dbReference type="InterPro" id="IPR037185">
    <property type="entry name" value="EmrE-like"/>
</dbReference>
<accession>A0ABP6YJK7</accession>
<dbReference type="EMBL" id="BAABDQ010000020">
    <property type="protein sequence ID" value="GAA3582355.1"/>
    <property type="molecule type" value="Genomic_DNA"/>
</dbReference>
<feature type="transmembrane region" description="Helical" evidence="7">
    <location>
        <begin position="139"/>
        <end position="160"/>
    </location>
</feature>
<protein>
    <recommendedName>
        <fullName evidence="8">EamA domain-containing protein</fullName>
    </recommendedName>
</protein>
<dbReference type="InterPro" id="IPR000620">
    <property type="entry name" value="EamA_dom"/>
</dbReference>
<comment type="subcellular location">
    <subcellularLocation>
        <location evidence="1">Cell membrane</location>
        <topology evidence="1">Multi-pass membrane protein</topology>
    </subcellularLocation>
</comment>
<organism evidence="9 10">
    <name type="scientific">Nonomuraea rosea</name>
    <dbReference type="NCBI Taxonomy" id="638574"/>
    <lineage>
        <taxon>Bacteria</taxon>
        <taxon>Bacillati</taxon>
        <taxon>Actinomycetota</taxon>
        <taxon>Actinomycetes</taxon>
        <taxon>Streptosporangiales</taxon>
        <taxon>Streptosporangiaceae</taxon>
        <taxon>Nonomuraea</taxon>
    </lineage>
</organism>
<evidence type="ECO:0000256" key="6">
    <source>
        <dbReference type="ARBA" id="ARBA00023136"/>
    </source>
</evidence>
<feature type="transmembrane region" description="Helical" evidence="7">
    <location>
        <begin position="172"/>
        <end position="193"/>
    </location>
</feature>
<keyword evidence="5 7" id="KW-1133">Transmembrane helix</keyword>
<evidence type="ECO:0000256" key="2">
    <source>
        <dbReference type="ARBA" id="ARBA00007362"/>
    </source>
</evidence>
<sequence length="405" mass="43100">MLLLFVSAAWGSAFPLMKELIHRLPVEDLLAERYLIAAATLFLLRPSCLRGLPRGTWVNGILLGLMFGAGQVGQAMALHSLPSSVSGFAVGCSVVITPILALFLHKAKVPRRVWAGVVLALAGMTAFTLLRGVEEHQVSVLALTVTLAAAALYSGHTLLLARLTSRGTRYHAFPLTVIQLFTIGLLTGVFAVRDGITLPATLPDWGVLAHLSVVSCALGFLARSYGQAYVPAVPSAILMSSQPVWVAGISVIWFQEQVGWSMIVGGGLMAVAMLLAVPERVAAGKGRRREGGDSLAVADRAAKVLAGLRVKRADPVRLDGGPVPYPVKYACGDAESCPWHTRSLKGGGEPSLERLIDRASAIVRARSLPGPGCCRSVTLLGRCLCELMEESGQGRTTALHRWFRS</sequence>
<feature type="transmembrane region" description="Helical" evidence="7">
    <location>
        <begin position="260"/>
        <end position="278"/>
    </location>
</feature>
<feature type="domain" description="EamA" evidence="8">
    <location>
        <begin position="2"/>
        <end position="125"/>
    </location>
</feature>
<keyword evidence="10" id="KW-1185">Reference proteome</keyword>
<comment type="similarity">
    <text evidence="2">Belongs to the EamA transporter family.</text>
</comment>
<evidence type="ECO:0000259" key="8">
    <source>
        <dbReference type="Pfam" id="PF00892"/>
    </source>
</evidence>
<dbReference type="Proteomes" id="UP001500630">
    <property type="component" value="Unassembled WGS sequence"/>
</dbReference>
<evidence type="ECO:0000313" key="10">
    <source>
        <dbReference type="Proteomes" id="UP001500630"/>
    </source>
</evidence>
<evidence type="ECO:0000256" key="4">
    <source>
        <dbReference type="ARBA" id="ARBA00022692"/>
    </source>
</evidence>
<evidence type="ECO:0000256" key="1">
    <source>
        <dbReference type="ARBA" id="ARBA00004651"/>
    </source>
</evidence>
<dbReference type="RefSeq" id="WP_345569354.1">
    <property type="nucleotide sequence ID" value="NZ_BAABDQ010000020.1"/>
</dbReference>
<evidence type="ECO:0000256" key="3">
    <source>
        <dbReference type="ARBA" id="ARBA00022475"/>
    </source>
</evidence>
<dbReference type="InterPro" id="IPR051258">
    <property type="entry name" value="Diverse_Substrate_Transporter"/>
</dbReference>
<dbReference type="SUPFAM" id="SSF103481">
    <property type="entry name" value="Multidrug resistance efflux transporter EmrE"/>
    <property type="match status" value="2"/>
</dbReference>
<feature type="transmembrane region" description="Helical" evidence="7">
    <location>
        <begin position="84"/>
        <end position="104"/>
    </location>
</feature>
<gene>
    <name evidence="9" type="ORF">GCM10022419_074980</name>
</gene>
<keyword evidence="4 7" id="KW-0812">Transmembrane</keyword>
<feature type="transmembrane region" description="Helical" evidence="7">
    <location>
        <begin position="229"/>
        <end position="254"/>
    </location>
</feature>
<keyword evidence="3" id="KW-1003">Cell membrane</keyword>
<feature type="transmembrane region" description="Helical" evidence="7">
    <location>
        <begin position="57"/>
        <end position="78"/>
    </location>
</feature>